<reference evidence="4" key="1">
    <citation type="submission" date="2020-11" db="EMBL/GenBank/DDBJ databases">
        <title>Azospira restricta DSM 18626 genome sequence.</title>
        <authorList>
            <person name="Moe W.M."/>
        </authorList>
    </citation>
    <scope>NUCLEOTIDE SEQUENCE</scope>
    <source>
        <strain evidence="4">DSM 18626</strain>
    </source>
</reference>
<keyword evidence="5" id="KW-1185">Reference proteome</keyword>
<protein>
    <submittedName>
        <fullName evidence="4">DUF4124 domain-containing protein</fullName>
    </submittedName>
</protein>
<dbReference type="KEGG" id="ares:IWH25_01155"/>
<name>A0A974SPE3_9RHOO</name>
<feature type="signal peptide" evidence="2">
    <location>
        <begin position="1"/>
        <end position="19"/>
    </location>
</feature>
<feature type="domain" description="DUF4124" evidence="3">
    <location>
        <begin position="9"/>
        <end position="59"/>
    </location>
</feature>
<dbReference type="InterPro" id="IPR025392">
    <property type="entry name" value="DUF4124"/>
</dbReference>
<sequence length="155" mass="17021">MRLTPTIGLLALASLPAYAEIYKCTDASGHVTYSNVATKGCAKMNLDPISTIPAAKPAAKAPTPAGFPRVDEGAQKARDSDRRKILDQELAAEQKNLDDAKKRLAEAEEPRPEDRNVGGAINQGKVQERTQPLRDQIQLHERNLEAIKKELQNLR</sequence>
<gene>
    <name evidence="4" type="ORF">IWH25_01155</name>
</gene>
<dbReference type="AlphaFoldDB" id="A0A974SPE3"/>
<proteinExistence type="predicted"/>
<evidence type="ECO:0000256" key="1">
    <source>
        <dbReference type="SAM" id="MobiDB-lite"/>
    </source>
</evidence>
<feature type="chain" id="PRO_5037640315" evidence="2">
    <location>
        <begin position="20"/>
        <end position="155"/>
    </location>
</feature>
<evidence type="ECO:0000313" key="4">
    <source>
        <dbReference type="EMBL" id="QRJ64001.1"/>
    </source>
</evidence>
<evidence type="ECO:0000256" key="2">
    <source>
        <dbReference type="SAM" id="SignalP"/>
    </source>
</evidence>
<feature type="compositionally biased region" description="Basic and acidic residues" evidence="1">
    <location>
        <begin position="95"/>
        <end position="116"/>
    </location>
</feature>
<accession>A0A974SPE3</accession>
<evidence type="ECO:0000259" key="3">
    <source>
        <dbReference type="Pfam" id="PF13511"/>
    </source>
</evidence>
<feature type="compositionally biased region" description="Basic and acidic residues" evidence="1">
    <location>
        <begin position="69"/>
        <end position="87"/>
    </location>
</feature>
<dbReference type="EMBL" id="CP064781">
    <property type="protein sequence ID" value="QRJ64001.1"/>
    <property type="molecule type" value="Genomic_DNA"/>
</dbReference>
<feature type="region of interest" description="Disordered" evidence="1">
    <location>
        <begin position="56"/>
        <end position="134"/>
    </location>
</feature>
<dbReference type="Proteomes" id="UP000663444">
    <property type="component" value="Chromosome"/>
</dbReference>
<dbReference type="Pfam" id="PF13511">
    <property type="entry name" value="DUF4124"/>
    <property type="match status" value="1"/>
</dbReference>
<organism evidence="4 5">
    <name type="scientific">Azospira restricta</name>
    <dbReference type="NCBI Taxonomy" id="404405"/>
    <lineage>
        <taxon>Bacteria</taxon>
        <taxon>Pseudomonadati</taxon>
        <taxon>Pseudomonadota</taxon>
        <taxon>Betaproteobacteria</taxon>
        <taxon>Rhodocyclales</taxon>
        <taxon>Rhodocyclaceae</taxon>
        <taxon>Azospira</taxon>
    </lineage>
</organism>
<keyword evidence="2" id="KW-0732">Signal</keyword>
<evidence type="ECO:0000313" key="5">
    <source>
        <dbReference type="Proteomes" id="UP000663444"/>
    </source>
</evidence>
<dbReference type="RefSeq" id="WP_203387532.1">
    <property type="nucleotide sequence ID" value="NZ_CP064781.1"/>
</dbReference>